<dbReference type="GO" id="GO:0042594">
    <property type="term" value="P:response to starvation"/>
    <property type="evidence" value="ECO:0007669"/>
    <property type="project" value="TreeGrafter"/>
</dbReference>
<keyword evidence="2" id="KW-0808">Transferase</keyword>
<feature type="compositionally biased region" description="Polar residues" evidence="7">
    <location>
        <begin position="348"/>
        <end position="367"/>
    </location>
</feature>
<evidence type="ECO:0000256" key="6">
    <source>
        <dbReference type="PROSITE-ProRule" id="PRU10141"/>
    </source>
</evidence>
<feature type="transmembrane region" description="Helical" evidence="8">
    <location>
        <begin position="230"/>
        <end position="251"/>
    </location>
</feature>
<dbReference type="PROSITE" id="PS50011">
    <property type="entry name" value="PROTEIN_KINASE_DOM"/>
    <property type="match status" value="1"/>
</dbReference>
<dbReference type="Pfam" id="PF12063">
    <property type="entry name" value="ATG1-like_MIT1"/>
    <property type="match status" value="1"/>
</dbReference>
<feature type="region of interest" description="Disordered" evidence="7">
    <location>
        <begin position="412"/>
        <end position="445"/>
    </location>
</feature>
<keyword evidence="8" id="KW-1133">Transmembrane helix</keyword>
<feature type="domain" description="Protein kinase" evidence="9">
    <location>
        <begin position="9"/>
        <end position="333"/>
    </location>
</feature>
<dbReference type="InterPro" id="IPR000719">
    <property type="entry name" value="Prot_kinase_dom"/>
</dbReference>
<feature type="binding site" evidence="6">
    <location>
        <position position="39"/>
    </location>
    <ligand>
        <name>ATP</name>
        <dbReference type="ChEBI" id="CHEBI:30616"/>
    </ligand>
</feature>
<dbReference type="GO" id="GO:0005829">
    <property type="term" value="C:cytosol"/>
    <property type="evidence" value="ECO:0007669"/>
    <property type="project" value="TreeGrafter"/>
</dbReference>
<dbReference type="GO" id="GO:0005776">
    <property type="term" value="C:autophagosome"/>
    <property type="evidence" value="ECO:0007669"/>
    <property type="project" value="TreeGrafter"/>
</dbReference>
<keyword evidence="3 6" id="KW-0547">Nucleotide-binding</keyword>
<dbReference type="GO" id="GO:0034045">
    <property type="term" value="C:phagophore assembly site membrane"/>
    <property type="evidence" value="ECO:0007669"/>
    <property type="project" value="TreeGrafter"/>
</dbReference>
<dbReference type="GO" id="GO:0000422">
    <property type="term" value="P:autophagy of mitochondrion"/>
    <property type="evidence" value="ECO:0007669"/>
    <property type="project" value="TreeGrafter"/>
</dbReference>
<evidence type="ECO:0000256" key="5">
    <source>
        <dbReference type="ARBA" id="ARBA00022840"/>
    </source>
</evidence>
<dbReference type="GO" id="GO:0048675">
    <property type="term" value="P:axon extension"/>
    <property type="evidence" value="ECO:0007669"/>
    <property type="project" value="TreeGrafter"/>
</dbReference>
<dbReference type="EC" id="2.7.11.1" evidence="1"/>
<dbReference type="GO" id="GO:0005524">
    <property type="term" value="F:ATP binding"/>
    <property type="evidence" value="ECO:0007669"/>
    <property type="project" value="UniProtKB-UniRule"/>
</dbReference>
<dbReference type="Proteomes" id="UP000728032">
    <property type="component" value="Unassembled WGS sequence"/>
</dbReference>
<dbReference type="InterPro" id="IPR048941">
    <property type="entry name" value="ATG1-like_MIT2"/>
</dbReference>
<dbReference type="InterPro" id="IPR045269">
    <property type="entry name" value="Atg1-like"/>
</dbReference>
<sequence>MEVVGQYEYSHKDLIGHGAFAVVFKGRHRHHQHNSVAIKSITKKNLQRSQNLLGKEIKILSELTQLHHENVVALLDCKDTQTHVFLVMEYCNGGDLADYLSAKGTLSEDTIRLFFKQIAGAMKALNAKGIVHRDLKPQNILLCHESPNPSANDIRLKIADFGFARFLEDGVMAATLCGSPMYMAPEGKAAFIIQFVYLCAFFLVVSSAVAPNDYAFKRVIHSLICFANGLSLELALFLCLDAMVIAVIMSLKYDAKADLWSIATIVFQCLTGKAPFQASTPQALKSFYEKNPDLKPKIPSGTSPELTNFLTRLLRRNAKDRMEFDEFFEHPFLRSVPSKAVPVRQPSRRSVSNSPLQSPVSFGSPTTALAPHMPGSPKVGDDFPSTPSSSDSSEQMDDFVMVTADANSNTVVARTPSPKHKPARVGHAFKAKGSPIVAPEPLPVPTQREAYERIQRSCGSNYSPAGSSDGVDHIASMATSPPTTPKSSHKPGLQRQDSSSSLGSTGSTSRSRFAADISQLSPPNVQFMIGSNTPPGSGSGFLANPSRRCSAPVLNVLNTRQTPPLFKQLTPPGYANTATSPILPAICDTPGAQMYGQPMVGTAPAEYPYYPQHSPHWILRTSKTEPSMANVSPSSVKLGFASPPRAITYNDMHGYNQNRGSHRSNPYPQLSYGFHPSYANQVSSPPQSAPQTPSEAIMFSAPELPEETLLDREHNETLAKLNFVLALVDSILELAELKSSPLSVLTESVNKENKEVQSECYRKTEQLVLYVRCLQLLSSALQLSRKEIQAGRLRTSTSVRTVLRTMKDRFHECLNTCKSLDCTALVNSQSTERAIESISADKLLYNYAIEMCQSAALEELFGRPAECFRRYQTAQILLHSLSQQVYNESDKRLLNRYKEAVEKRLFVLQSHGIVMAYDSTPT</sequence>
<dbReference type="SMART" id="SM00220">
    <property type="entry name" value="S_TKc"/>
    <property type="match status" value="1"/>
</dbReference>
<gene>
    <name evidence="10" type="ORF">ONB1V03_LOCUS9138</name>
</gene>
<evidence type="ECO:0000256" key="7">
    <source>
        <dbReference type="SAM" id="MobiDB-lite"/>
    </source>
</evidence>
<keyword evidence="8" id="KW-0472">Membrane</keyword>
<keyword evidence="11" id="KW-1185">Reference proteome</keyword>
<dbReference type="GO" id="GO:0004674">
    <property type="term" value="F:protein serine/threonine kinase activity"/>
    <property type="evidence" value="ECO:0007669"/>
    <property type="project" value="UniProtKB-EC"/>
</dbReference>
<evidence type="ECO:0000256" key="1">
    <source>
        <dbReference type="ARBA" id="ARBA00012513"/>
    </source>
</evidence>
<protein>
    <recommendedName>
        <fullName evidence="1">non-specific serine/threonine protein kinase</fullName>
        <ecNumber evidence="1">2.7.11.1</ecNumber>
    </recommendedName>
</protein>
<keyword evidence="8" id="KW-0812">Transmembrane</keyword>
<dbReference type="GO" id="GO:0061709">
    <property type="term" value="P:reticulophagy"/>
    <property type="evidence" value="ECO:0007669"/>
    <property type="project" value="TreeGrafter"/>
</dbReference>
<name>A0A7R9M2T0_9ACAR</name>
<dbReference type="AlphaFoldDB" id="A0A7R9M2T0"/>
<dbReference type="SUPFAM" id="SSF56112">
    <property type="entry name" value="Protein kinase-like (PK-like)"/>
    <property type="match status" value="1"/>
</dbReference>
<dbReference type="Gene3D" id="3.30.200.20">
    <property type="entry name" value="Phosphorylase Kinase, domain 1"/>
    <property type="match status" value="1"/>
</dbReference>
<dbReference type="Pfam" id="PF21127">
    <property type="entry name" value="ATG1-like_MIT2"/>
    <property type="match status" value="1"/>
</dbReference>
<feature type="compositionally biased region" description="Low complexity" evidence="7">
    <location>
        <begin position="498"/>
        <end position="512"/>
    </location>
</feature>
<evidence type="ECO:0000256" key="4">
    <source>
        <dbReference type="ARBA" id="ARBA00022777"/>
    </source>
</evidence>
<dbReference type="GO" id="GO:0010508">
    <property type="term" value="P:positive regulation of autophagy"/>
    <property type="evidence" value="ECO:0007669"/>
    <property type="project" value="TreeGrafter"/>
</dbReference>
<dbReference type="FunFam" id="3.30.200.20:FF:000149">
    <property type="entry name" value="serine/threonine-protein kinase unc-51 isoform X1"/>
    <property type="match status" value="1"/>
</dbReference>
<organism evidence="10">
    <name type="scientific">Oppiella nova</name>
    <dbReference type="NCBI Taxonomy" id="334625"/>
    <lineage>
        <taxon>Eukaryota</taxon>
        <taxon>Metazoa</taxon>
        <taxon>Ecdysozoa</taxon>
        <taxon>Arthropoda</taxon>
        <taxon>Chelicerata</taxon>
        <taxon>Arachnida</taxon>
        <taxon>Acari</taxon>
        <taxon>Acariformes</taxon>
        <taxon>Sarcoptiformes</taxon>
        <taxon>Oribatida</taxon>
        <taxon>Brachypylina</taxon>
        <taxon>Oppioidea</taxon>
        <taxon>Oppiidae</taxon>
        <taxon>Oppiella</taxon>
    </lineage>
</organism>
<dbReference type="PANTHER" id="PTHR24348:SF22">
    <property type="entry name" value="NON-SPECIFIC SERINE_THREONINE PROTEIN KINASE"/>
    <property type="match status" value="1"/>
</dbReference>
<dbReference type="InterPro" id="IPR008271">
    <property type="entry name" value="Ser/Thr_kinase_AS"/>
</dbReference>
<dbReference type="InterPro" id="IPR022708">
    <property type="entry name" value="Atg1-like_tMIT"/>
</dbReference>
<evidence type="ECO:0000256" key="2">
    <source>
        <dbReference type="ARBA" id="ARBA00022679"/>
    </source>
</evidence>
<feature type="region of interest" description="Disordered" evidence="7">
    <location>
        <begin position="458"/>
        <end position="519"/>
    </location>
</feature>
<dbReference type="PROSITE" id="PS00107">
    <property type="entry name" value="PROTEIN_KINASE_ATP"/>
    <property type="match status" value="1"/>
</dbReference>
<feature type="region of interest" description="Disordered" evidence="7">
    <location>
        <begin position="339"/>
        <end position="394"/>
    </location>
</feature>
<evidence type="ECO:0000259" key="9">
    <source>
        <dbReference type="PROSITE" id="PS50011"/>
    </source>
</evidence>
<dbReference type="CDD" id="cd14120">
    <property type="entry name" value="STKc_ULK1_2-like"/>
    <property type="match status" value="1"/>
</dbReference>
<feature type="transmembrane region" description="Helical" evidence="8">
    <location>
        <begin position="189"/>
        <end position="210"/>
    </location>
</feature>
<dbReference type="InterPro" id="IPR011009">
    <property type="entry name" value="Kinase-like_dom_sf"/>
</dbReference>
<keyword evidence="5 6" id="KW-0067">ATP-binding</keyword>
<dbReference type="Gene3D" id="1.10.510.10">
    <property type="entry name" value="Transferase(Phosphotransferase) domain 1"/>
    <property type="match status" value="1"/>
</dbReference>
<dbReference type="EMBL" id="CAJPVJ010005584">
    <property type="protein sequence ID" value="CAG2169664.1"/>
    <property type="molecule type" value="Genomic_DNA"/>
</dbReference>
<reference evidence="10" key="1">
    <citation type="submission" date="2020-11" db="EMBL/GenBank/DDBJ databases">
        <authorList>
            <person name="Tran Van P."/>
        </authorList>
    </citation>
    <scope>NUCLEOTIDE SEQUENCE</scope>
</reference>
<accession>A0A7R9M2T0</accession>
<evidence type="ECO:0000256" key="3">
    <source>
        <dbReference type="ARBA" id="ARBA00022741"/>
    </source>
</evidence>
<proteinExistence type="predicted"/>
<dbReference type="OrthoDB" id="346907at2759"/>
<evidence type="ECO:0000256" key="8">
    <source>
        <dbReference type="SAM" id="Phobius"/>
    </source>
</evidence>
<dbReference type="InterPro" id="IPR017441">
    <property type="entry name" value="Protein_kinase_ATP_BS"/>
</dbReference>
<feature type="compositionally biased region" description="Low complexity" evidence="7">
    <location>
        <begin position="382"/>
        <end position="393"/>
    </location>
</feature>
<dbReference type="PROSITE" id="PS00108">
    <property type="entry name" value="PROTEIN_KINASE_ST"/>
    <property type="match status" value="1"/>
</dbReference>
<dbReference type="PANTHER" id="PTHR24348">
    <property type="entry name" value="SERINE/THREONINE-PROTEIN KINASE UNC-51-RELATED"/>
    <property type="match status" value="1"/>
</dbReference>
<dbReference type="EMBL" id="OC920409">
    <property type="protein sequence ID" value="CAD7652477.1"/>
    <property type="molecule type" value="Genomic_DNA"/>
</dbReference>
<feature type="compositionally biased region" description="Basic residues" evidence="7">
    <location>
        <begin position="417"/>
        <end position="430"/>
    </location>
</feature>
<evidence type="ECO:0000313" key="11">
    <source>
        <dbReference type="Proteomes" id="UP000728032"/>
    </source>
</evidence>
<dbReference type="GO" id="GO:0000045">
    <property type="term" value="P:autophagosome assembly"/>
    <property type="evidence" value="ECO:0007669"/>
    <property type="project" value="TreeGrafter"/>
</dbReference>
<keyword evidence="4" id="KW-0418">Kinase</keyword>
<evidence type="ECO:0000313" key="10">
    <source>
        <dbReference type="EMBL" id="CAD7652477.1"/>
    </source>
</evidence>
<dbReference type="Pfam" id="PF00069">
    <property type="entry name" value="Pkinase"/>
    <property type="match status" value="2"/>
</dbReference>
<dbReference type="GO" id="GO:0034727">
    <property type="term" value="P:piecemeal microautophagy of the nucleus"/>
    <property type="evidence" value="ECO:0007669"/>
    <property type="project" value="TreeGrafter"/>
</dbReference>